<dbReference type="Pfam" id="PF02511">
    <property type="entry name" value="Thy1"/>
    <property type="match status" value="1"/>
</dbReference>
<accession>A0A6J5LXE6</accession>
<evidence type="ECO:0000313" key="1">
    <source>
        <dbReference type="EMBL" id="CAB4137586.1"/>
    </source>
</evidence>
<dbReference type="Gene3D" id="3.30.1360.170">
    <property type="match status" value="1"/>
</dbReference>
<dbReference type="GO" id="GO:0070402">
    <property type="term" value="F:NADPH binding"/>
    <property type="evidence" value="ECO:0007669"/>
    <property type="project" value="TreeGrafter"/>
</dbReference>
<dbReference type="CDD" id="cd20175">
    <property type="entry name" value="ThyX"/>
    <property type="match status" value="1"/>
</dbReference>
<dbReference type="SUPFAM" id="SSF69796">
    <property type="entry name" value="Thymidylate synthase-complementing protein Thy1"/>
    <property type="match status" value="1"/>
</dbReference>
<dbReference type="PROSITE" id="PS51331">
    <property type="entry name" value="THYX"/>
    <property type="match status" value="1"/>
</dbReference>
<dbReference type="GO" id="GO:0050797">
    <property type="term" value="F:thymidylate synthase (FAD) activity"/>
    <property type="evidence" value="ECO:0007669"/>
    <property type="project" value="InterPro"/>
</dbReference>
<dbReference type="PANTHER" id="PTHR34934">
    <property type="entry name" value="FLAVIN-DEPENDENT THYMIDYLATE SYNTHASE"/>
    <property type="match status" value="1"/>
</dbReference>
<proteinExistence type="predicted"/>
<gene>
    <name evidence="1" type="ORF">UFOVP317_49</name>
</gene>
<dbReference type="InterPro" id="IPR003669">
    <property type="entry name" value="Thymidylate_synthase_ThyX"/>
</dbReference>
<dbReference type="EMBL" id="LR796339">
    <property type="protein sequence ID" value="CAB4137586.1"/>
    <property type="molecule type" value="Genomic_DNA"/>
</dbReference>
<dbReference type="PANTHER" id="PTHR34934:SF1">
    <property type="entry name" value="FLAVIN-DEPENDENT THYMIDYLATE SYNTHASE"/>
    <property type="match status" value="1"/>
</dbReference>
<dbReference type="InterPro" id="IPR036098">
    <property type="entry name" value="Thymidylate_synthase_ThyX_sf"/>
</dbReference>
<name>A0A6J5LXE6_9CAUD</name>
<dbReference type="GO" id="GO:0050660">
    <property type="term" value="F:flavin adenine dinucleotide binding"/>
    <property type="evidence" value="ECO:0007669"/>
    <property type="project" value="InterPro"/>
</dbReference>
<dbReference type="NCBIfam" id="TIGR02170">
    <property type="entry name" value="thyX"/>
    <property type="match status" value="1"/>
</dbReference>
<organism evidence="1">
    <name type="scientific">uncultured Caudovirales phage</name>
    <dbReference type="NCBI Taxonomy" id="2100421"/>
    <lineage>
        <taxon>Viruses</taxon>
        <taxon>Duplodnaviria</taxon>
        <taxon>Heunggongvirae</taxon>
        <taxon>Uroviricota</taxon>
        <taxon>Caudoviricetes</taxon>
        <taxon>Peduoviridae</taxon>
        <taxon>Maltschvirus</taxon>
        <taxon>Maltschvirus maltsch</taxon>
    </lineage>
</organism>
<sequence>MKATYIDHMGSDLTVVNAARVSFAKHHQEFKPLADTNLIAYLARHNHWTPFAHPQITLHMKAPIFVRTQCFKHKVGFTENEVSRRYIDSQPEFYIPAEWRKRASDKKQGSSSEIAMIEAQVGFEGFCGEAVAFYNDLIDSGVAPEQARMVLPQAMYTEWYWTGSLAAWARFVKQRTHTDAQLEIAELAKQCGKIIAPLFPVSWKALVG</sequence>
<dbReference type="GO" id="GO:0006231">
    <property type="term" value="P:dTMP biosynthetic process"/>
    <property type="evidence" value="ECO:0007669"/>
    <property type="project" value="InterPro"/>
</dbReference>
<protein>
    <submittedName>
        <fullName evidence="1">THY1 Predicted alternative thymidylate synthase</fullName>
    </submittedName>
</protein>
<dbReference type="GO" id="GO:0004799">
    <property type="term" value="F:thymidylate synthase activity"/>
    <property type="evidence" value="ECO:0007669"/>
    <property type="project" value="TreeGrafter"/>
</dbReference>
<reference evidence="1" key="1">
    <citation type="submission" date="2020-04" db="EMBL/GenBank/DDBJ databases">
        <authorList>
            <person name="Chiriac C."/>
            <person name="Salcher M."/>
            <person name="Ghai R."/>
            <person name="Kavagutti S V."/>
        </authorList>
    </citation>
    <scope>NUCLEOTIDE SEQUENCE</scope>
</reference>